<accession>A0ACB9VQX8</accession>
<dbReference type="EMBL" id="CM043808">
    <property type="protein sequence ID" value="KAI4802178.1"/>
    <property type="molecule type" value="Genomic_DNA"/>
</dbReference>
<evidence type="ECO:0000313" key="2">
    <source>
        <dbReference type="Proteomes" id="UP001057452"/>
    </source>
</evidence>
<name>A0ACB9VQX8_CHAAC</name>
<gene>
    <name evidence="1" type="ORF">KUCAC02_020032</name>
</gene>
<sequence>MPAMVSIIHPIILTLIRCCSLKMAGGNE</sequence>
<keyword evidence="2" id="KW-1185">Reference proteome</keyword>
<reference evidence="1" key="1">
    <citation type="submission" date="2022-05" db="EMBL/GenBank/DDBJ databases">
        <title>Chromosome-level genome of Chaenocephalus aceratus.</title>
        <authorList>
            <person name="Park H."/>
        </authorList>
    </citation>
    <scope>NUCLEOTIDE SEQUENCE</scope>
    <source>
        <strain evidence="1">KU_202001</strain>
    </source>
</reference>
<comment type="caution">
    <text evidence="1">The sequence shown here is derived from an EMBL/GenBank/DDBJ whole genome shotgun (WGS) entry which is preliminary data.</text>
</comment>
<proteinExistence type="predicted"/>
<protein>
    <submittedName>
        <fullName evidence="1">Uncharacterized protein</fullName>
    </submittedName>
</protein>
<dbReference type="Proteomes" id="UP001057452">
    <property type="component" value="Chromosome 24"/>
</dbReference>
<organism evidence="1 2">
    <name type="scientific">Chaenocephalus aceratus</name>
    <name type="common">Blackfin icefish</name>
    <name type="synonym">Chaenichthys aceratus</name>
    <dbReference type="NCBI Taxonomy" id="36190"/>
    <lineage>
        <taxon>Eukaryota</taxon>
        <taxon>Metazoa</taxon>
        <taxon>Chordata</taxon>
        <taxon>Craniata</taxon>
        <taxon>Vertebrata</taxon>
        <taxon>Euteleostomi</taxon>
        <taxon>Actinopterygii</taxon>
        <taxon>Neopterygii</taxon>
        <taxon>Teleostei</taxon>
        <taxon>Neoteleostei</taxon>
        <taxon>Acanthomorphata</taxon>
        <taxon>Eupercaria</taxon>
        <taxon>Perciformes</taxon>
        <taxon>Notothenioidei</taxon>
        <taxon>Channichthyidae</taxon>
        <taxon>Chaenocephalus</taxon>
    </lineage>
</organism>
<evidence type="ECO:0000313" key="1">
    <source>
        <dbReference type="EMBL" id="KAI4802178.1"/>
    </source>
</evidence>